<keyword evidence="3" id="KW-1185">Reference proteome</keyword>
<comment type="caution">
    <text evidence="2">The sequence shown here is derived from an EMBL/GenBank/DDBJ whole genome shotgun (WGS) entry which is preliminary data.</text>
</comment>
<name>A0ABU8SHF0_9LACO</name>
<dbReference type="SMART" id="SM00382">
    <property type="entry name" value="AAA"/>
    <property type="match status" value="1"/>
</dbReference>
<dbReference type="SUPFAM" id="SSF52540">
    <property type="entry name" value="P-loop containing nucleoside triphosphate hydrolases"/>
    <property type="match status" value="1"/>
</dbReference>
<dbReference type="InterPro" id="IPR027417">
    <property type="entry name" value="P-loop_NTPase"/>
</dbReference>
<dbReference type="Proteomes" id="UP001377804">
    <property type="component" value="Unassembled WGS sequence"/>
</dbReference>
<dbReference type="CDD" id="cd00009">
    <property type="entry name" value="AAA"/>
    <property type="match status" value="1"/>
</dbReference>
<dbReference type="Gene3D" id="3.40.50.300">
    <property type="entry name" value="P-loop containing nucleotide triphosphate hydrolases"/>
    <property type="match status" value="1"/>
</dbReference>
<dbReference type="Pfam" id="PF01695">
    <property type="entry name" value="IstB_IS21"/>
    <property type="match status" value="1"/>
</dbReference>
<gene>
    <name evidence="2" type="ORF">R4Y45_06185</name>
</gene>
<dbReference type="RefSeq" id="WP_339970308.1">
    <property type="nucleotide sequence ID" value="NZ_JAWMWG010000003.1"/>
</dbReference>
<keyword evidence="2" id="KW-0547">Nucleotide-binding</keyword>
<protein>
    <submittedName>
        <fullName evidence="2">ATP-binding protein</fullName>
    </submittedName>
</protein>
<evidence type="ECO:0000313" key="3">
    <source>
        <dbReference type="Proteomes" id="UP001377804"/>
    </source>
</evidence>
<keyword evidence="2" id="KW-0067">ATP-binding</keyword>
<dbReference type="PANTHER" id="PTHR30050:SF4">
    <property type="entry name" value="ATP-BINDING PROTEIN RV3427C IN INSERTION SEQUENCE-RELATED"/>
    <property type="match status" value="1"/>
</dbReference>
<proteinExistence type="predicted"/>
<dbReference type="InterPro" id="IPR003593">
    <property type="entry name" value="AAA+_ATPase"/>
</dbReference>
<reference evidence="2 3" key="1">
    <citation type="submission" date="2023-10" db="EMBL/GenBank/DDBJ databases">
        <title>Holzapfeliella saturejae sp. nov. isolated from Satureja montana flowers.</title>
        <authorList>
            <person name="Alcantara C."/>
            <person name="Zuniga M."/>
            <person name="Landete J.M."/>
            <person name="Monedero V."/>
        </authorList>
    </citation>
    <scope>NUCLEOTIDE SEQUENCE [LARGE SCALE GENOMIC DNA]</scope>
    <source>
        <strain evidence="2 3">He02</strain>
    </source>
</reference>
<organism evidence="2 3">
    <name type="scientific">Holzapfeliella saturejae</name>
    <dbReference type="NCBI Taxonomy" id="3082953"/>
    <lineage>
        <taxon>Bacteria</taxon>
        <taxon>Bacillati</taxon>
        <taxon>Bacillota</taxon>
        <taxon>Bacilli</taxon>
        <taxon>Lactobacillales</taxon>
        <taxon>Lactobacillaceae</taxon>
        <taxon>Holzapfeliella</taxon>
    </lineage>
</organism>
<feature type="domain" description="AAA+ ATPase" evidence="1">
    <location>
        <begin position="119"/>
        <end position="261"/>
    </location>
</feature>
<accession>A0ABU8SHF0</accession>
<evidence type="ECO:0000259" key="1">
    <source>
        <dbReference type="SMART" id="SM00382"/>
    </source>
</evidence>
<evidence type="ECO:0000313" key="2">
    <source>
        <dbReference type="EMBL" id="MEJ6348803.1"/>
    </source>
</evidence>
<dbReference type="InterPro" id="IPR002611">
    <property type="entry name" value="IstB_ATP-bd"/>
</dbReference>
<sequence>MRGFTQALKNSGIAKEEQTRCPKCSTKLLSFGTNKMCPKCFYPETNAVEDLERQKAEFVQKESRISSANQAVNFFKANSIFGNTKVSELNFQSYKAKTKEQQDAYDQVVEAGKKMLSGKPVHLVLSGTTGAGKTHLATALANSILKKKQLDGYKVMFISWVKFFMQRRQAIQDKELSAELDKKINAIAKADLVVIDDLGAESETGKQASDFTQKDVFNIFEMLEDKNLILTTNAGTSGLTAMYGKRVLSRMLKHMDIVKMADFEDYRLKQGE</sequence>
<dbReference type="GO" id="GO:0005524">
    <property type="term" value="F:ATP binding"/>
    <property type="evidence" value="ECO:0007669"/>
    <property type="project" value="UniProtKB-KW"/>
</dbReference>
<dbReference type="EMBL" id="JAWMWG010000003">
    <property type="protein sequence ID" value="MEJ6348803.1"/>
    <property type="molecule type" value="Genomic_DNA"/>
</dbReference>
<dbReference type="PANTHER" id="PTHR30050">
    <property type="entry name" value="CHROMOSOMAL REPLICATION INITIATOR PROTEIN DNAA"/>
    <property type="match status" value="1"/>
</dbReference>